<dbReference type="EMBL" id="MEUJ01000003">
    <property type="protein sequence ID" value="OGC40642.1"/>
    <property type="molecule type" value="Genomic_DNA"/>
</dbReference>
<name>A0A1F4U6V7_UNCSA</name>
<evidence type="ECO:0000313" key="2">
    <source>
        <dbReference type="EMBL" id="OGC40642.1"/>
    </source>
</evidence>
<evidence type="ECO:0000259" key="1">
    <source>
        <dbReference type="Pfam" id="PF08291"/>
    </source>
</evidence>
<dbReference type="Proteomes" id="UP000179242">
    <property type="component" value="Unassembled WGS sequence"/>
</dbReference>
<proteinExistence type="predicted"/>
<gene>
    <name evidence="2" type="ORF">A2438_06480</name>
</gene>
<dbReference type="InterPro" id="IPR009045">
    <property type="entry name" value="Zn_M74/Hedgehog-like"/>
</dbReference>
<accession>A0A1F4U6V7</accession>
<reference evidence="2 3" key="1">
    <citation type="journal article" date="2016" name="Nat. Commun.">
        <title>Thousands of microbial genomes shed light on interconnected biogeochemical processes in an aquifer system.</title>
        <authorList>
            <person name="Anantharaman K."/>
            <person name="Brown C.T."/>
            <person name="Hug L.A."/>
            <person name="Sharon I."/>
            <person name="Castelle C.J."/>
            <person name="Probst A.J."/>
            <person name="Thomas B.C."/>
            <person name="Singh A."/>
            <person name="Wilkins M.J."/>
            <person name="Karaoz U."/>
            <person name="Brodie E.L."/>
            <person name="Williams K.H."/>
            <person name="Hubbard S.S."/>
            <person name="Banfield J.F."/>
        </authorList>
    </citation>
    <scope>NUCLEOTIDE SEQUENCE [LARGE SCALE GENOMIC DNA]</scope>
</reference>
<comment type="caution">
    <text evidence="2">The sequence shown here is derived from an EMBL/GenBank/DDBJ whole genome shotgun (WGS) entry which is preliminary data.</text>
</comment>
<dbReference type="InterPro" id="IPR013230">
    <property type="entry name" value="Peptidase_M15A_C"/>
</dbReference>
<protein>
    <recommendedName>
        <fullName evidence="1">Peptidase M15A C-terminal domain-containing protein</fullName>
    </recommendedName>
</protein>
<sequence>MGDLSEHFSHKDFICRCNSCRGKEFKIHLGLVGILEEITEHFKKPVKIVAGFWCDDYHESLKREKRSPHNTGKAVHISMEEVPPSEIFKFVEKIPEVNGLGLYPKEGFVHIDTRPKEKRALWIKEGNNYSALTEEKRKYYNL</sequence>
<organism evidence="2 3">
    <name type="scientific">candidate division WOR-1 bacterium RIFOXYC2_FULL_46_14</name>
    <dbReference type="NCBI Taxonomy" id="1802587"/>
    <lineage>
        <taxon>Bacteria</taxon>
        <taxon>Bacillati</taxon>
        <taxon>Saganbacteria</taxon>
    </lineage>
</organism>
<dbReference type="AlphaFoldDB" id="A0A1F4U6V7"/>
<dbReference type="Gene3D" id="3.30.1380.10">
    <property type="match status" value="1"/>
</dbReference>
<feature type="domain" description="Peptidase M15A C-terminal" evidence="1">
    <location>
        <begin position="7"/>
        <end position="112"/>
    </location>
</feature>
<dbReference type="Pfam" id="PF08291">
    <property type="entry name" value="Peptidase_M15_3"/>
    <property type="match status" value="1"/>
</dbReference>
<evidence type="ECO:0000313" key="3">
    <source>
        <dbReference type="Proteomes" id="UP000179242"/>
    </source>
</evidence>
<dbReference type="SUPFAM" id="SSF55166">
    <property type="entry name" value="Hedgehog/DD-peptidase"/>
    <property type="match status" value="1"/>
</dbReference>